<evidence type="ECO:0000313" key="3">
    <source>
        <dbReference type="Proteomes" id="UP000051176"/>
    </source>
</evidence>
<comment type="caution">
    <text evidence="2">The sequence shown here is derived from an EMBL/GenBank/DDBJ whole genome shotgun (WGS) entry which is preliminary data.</text>
</comment>
<dbReference type="RefSeq" id="WP_020089350.1">
    <property type="nucleotide sequence ID" value="NZ_AZCZ01000012.1"/>
</dbReference>
<feature type="transmembrane region" description="Helical" evidence="1">
    <location>
        <begin position="21"/>
        <end position="39"/>
    </location>
</feature>
<organism evidence="2 3">
    <name type="scientific">Levilactobacillus parabrevis ATCC 53295</name>
    <dbReference type="NCBI Taxonomy" id="1267003"/>
    <lineage>
        <taxon>Bacteria</taxon>
        <taxon>Bacillati</taxon>
        <taxon>Bacillota</taxon>
        <taxon>Bacilli</taxon>
        <taxon>Lactobacillales</taxon>
        <taxon>Lactobacillaceae</taxon>
        <taxon>Levilactobacillus</taxon>
    </lineage>
</organism>
<feature type="transmembrane region" description="Helical" evidence="1">
    <location>
        <begin position="147"/>
        <end position="169"/>
    </location>
</feature>
<proteinExistence type="predicted"/>
<dbReference type="OrthoDB" id="2248033at2"/>
<dbReference type="Proteomes" id="UP000051176">
    <property type="component" value="Unassembled WGS sequence"/>
</dbReference>
<feature type="transmembrane region" description="Helical" evidence="1">
    <location>
        <begin position="88"/>
        <end position="121"/>
    </location>
</feature>
<keyword evidence="1" id="KW-0812">Transmembrane</keyword>
<feature type="transmembrane region" description="Helical" evidence="1">
    <location>
        <begin position="45"/>
        <end position="67"/>
    </location>
</feature>
<keyword evidence="3" id="KW-1185">Reference proteome</keyword>
<keyword evidence="1" id="KW-0472">Membrane</keyword>
<dbReference type="EMBL" id="AZCZ01000012">
    <property type="protein sequence ID" value="KRK37219.1"/>
    <property type="molecule type" value="Genomic_DNA"/>
</dbReference>
<reference evidence="2 3" key="1">
    <citation type="journal article" date="2015" name="Genome Announc.">
        <title>Expanding the biotechnology potential of lactobacilli through comparative genomics of 213 strains and associated genera.</title>
        <authorList>
            <person name="Sun Z."/>
            <person name="Harris H.M."/>
            <person name="McCann A."/>
            <person name="Guo C."/>
            <person name="Argimon S."/>
            <person name="Zhang W."/>
            <person name="Yang X."/>
            <person name="Jeffery I.B."/>
            <person name="Cooney J.C."/>
            <person name="Kagawa T.F."/>
            <person name="Liu W."/>
            <person name="Song Y."/>
            <person name="Salvetti E."/>
            <person name="Wrobel A."/>
            <person name="Rasinkangas P."/>
            <person name="Parkhill J."/>
            <person name="Rea M.C."/>
            <person name="O'Sullivan O."/>
            <person name="Ritari J."/>
            <person name="Douillard F.P."/>
            <person name="Paul Ross R."/>
            <person name="Yang R."/>
            <person name="Briner A.E."/>
            <person name="Felis G.E."/>
            <person name="de Vos W.M."/>
            <person name="Barrangou R."/>
            <person name="Klaenhammer T.R."/>
            <person name="Caufield P.W."/>
            <person name="Cui Y."/>
            <person name="Zhang H."/>
            <person name="O'Toole P.W."/>
        </authorList>
    </citation>
    <scope>NUCLEOTIDE SEQUENCE [LARGE SCALE GENOMIC DNA]</scope>
    <source>
        <strain evidence="2 3">ATCC 53295</strain>
    </source>
</reference>
<feature type="transmembrane region" description="Helical" evidence="1">
    <location>
        <begin position="226"/>
        <end position="248"/>
    </location>
</feature>
<name>A0A0R1GYZ7_9LACO</name>
<accession>A0A0R1GYZ7</accession>
<keyword evidence="1" id="KW-1133">Transmembrane helix</keyword>
<protein>
    <submittedName>
        <fullName evidence="2">Uncharacterized protein</fullName>
    </submittedName>
</protein>
<feature type="transmembrane region" description="Helical" evidence="1">
    <location>
        <begin position="190"/>
        <end position="211"/>
    </location>
</feature>
<sequence length="257" mass="28119">MTNFGKLFKVFNRSKFSAVNQLMLIELAAIAVSLIWTLVSGHMSQMNFLGAVSGWSGLVYIVGFVLIARQAEMAFTRDTYRLIPAKNVTFYVANLVSSLVMFLYLILLQVGLHLIGLAVAWRKIRSELGGLTMSHPLGISAGDITQIGLTVTLLVLTVFVLALTTVTLIHLTVSATNNFLPAAGKRVVDAILYIVVILLVMRVGVFLFAQLNQVMTTLNVQGLTNMVIPLIGMLVVAALESFISVFLMKRWVETVAN</sequence>
<dbReference type="PATRIC" id="fig|1267003.4.peg.294"/>
<dbReference type="STRING" id="357278.IV61_GL000317"/>
<evidence type="ECO:0000313" key="2">
    <source>
        <dbReference type="EMBL" id="KRK37219.1"/>
    </source>
</evidence>
<evidence type="ECO:0000256" key="1">
    <source>
        <dbReference type="SAM" id="Phobius"/>
    </source>
</evidence>
<dbReference type="AlphaFoldDB" id="A0A0R1GYZ7"/>
<dbReference type="eggNOG" id="ENOG50309R6">
    <property type="taxonomic scope" value="Bacteria"/>
</dbReference>
<gene>
    <name evidence="2" type="ORF">FD07_GL000276</name>
</gene>